<feature type="signal peptide" evidence="1">
    <location>
        <begin position="1"/>
        <end position="28"/>
    </location>
</feature>
<feature type="chain" id="PRO_5019491098" evidence="1">
    <location>
        <begin position="29"/>
        <end position="159"/>
    </location>
</feature>
<dbReference type="AlphaFoldDB" id="A0A411E8V0"/>
<proteinExistence type="predicted"/>
<gene>
    <name evidence="2" type="ORF">EQY75_06190</name>
</gene>
<dbReference type="EMBL" id="CP035544">
    <property type="protein sequence ID" value="QBA64155.1"/>
    <property type="molecule type" value="Genomic_DNA"/>
</dbReference>
<dbReference type="Proteomes" id="UP000290889">
    <property type="component" value="Chromosome"/>
</dbReference>
<accession>A0A411E8V0</accession>
<dbReference type="RefSeq" id="WP_129603850.1">
    <property type="nucleotide sequence ID" value="NZ_CP035544.1"/>
</dbReference>
<dbReference type="KEGG" id="mur:EQY75_06190"/>
<reference evidence="2 3" key="1">
    <citation type="submission" date="2019-01" db="EMBL/GenBank/DDBJ databases">
        <title>Muriicola soli sp. nov., isolated from soil.</title>
        <authorList>
            <person name="Kang H.J."/>
            <person name="Kim S.B."/>
        </authorList>
    </citation>
    <scope>NUCLEOTIDE SEQUENCE [LARGE SCALE GENOMIC DNA]</scope>
    <source>
        <strain evidence="2 3">MMS17-SY002</strain>
    </source>
</reference>
<organism evidence="2 3">
    <name type="scientific">Muriicola soli</name>
    <dbReference type="NCBI Taxonomy" id="2507538"/>
    <lineage>
        <taxon>Bacteria</taxon>
        <taxon>Pseudomonadati</taxon>
        <taxon>Bacteroidota</taxon>
        <taxon>Flavobacteriia</taxon>
        <taxon>Flavobacteriales</taxon>
        <taxon>Flavobacteriaceae</taxon>
        <taxon>Muriicola</taxon>
    </lineage>
</organism>
<evidence type="ECO:0000313" key="3">
    <source>
        <dbReference type="Proteomes" id="UP000290889"/>
    </source>
</evidence>
<evidence type="ECO:0000313" key="2">
    <source>
        <dbReference type="EMBL" id="QBA64155.1"/>
    </source>
</evidence>
<name>A0A411E8V0_9FLAO</name>
<keyword evidence="1" id="KW-0732">Signal</keyword>
<sequence length="159" mass="18277">MKTHHFKSVLCFVLMLLFSVLSFGQSKAKTVVITLIVDPSELGDEPNDPKGLSFFEIDPGATEVIYKMDPKDFTVTVDKGTKIKWQGITTTGENVRILKIQYKSGVDTFNDKNIRRCLFGKRVRKTTKRSTGEGYYVYQIKFRPKGKKRFFLDPKIRVE</sequence>
<keyword evidence="3" id="KW-1185">Reference proteome</keyword>
<protein>
    <submittedName>
        <fullName evidence="2">Uncharacterized protein</fullName>
    </submittedName>
</protein>
<evidence type="ECO:0000256" key="1">
    <source>
        <dbReference type="SAM" id="SignalP"/>
    </source>
</evidence>